<dbReference type="Proteomes" id="UP000247702">
    <property type="component" value="Unassembled WGS sequence"/>
</dbReference>
<reference evidence="1 3" key="1">
    <citation type="submission" date="2017-11" db="EMBL/GenBank/DDBJ databases">
        <title>The genome of Rhizophagus clarus HR1 reveals common genetic basis of auxotrophy among arbuscular mycorrhizal fungi.</title>
        <authorList>
            <person name="Kobayashi Y."/>
        </authorList>
    </citation>
    <scope>NUCLEOTIDE SEQUENCE [LARGE SCALE GENOMIC DNA]</scope>
    <source>
        <strain evidence="1 3">HR1</strain>
    </source>
</reference>
<dbReference type="PANTHER" id="PTHR35871">
    <property type="entry name" value="EXPRESSED PROTEIN"/>
    <property type="match status" value="1"/>
</dbReference>
<dbReference type="AlphaFoldDB" id="A0A2Z6S4E2"/>
<gene>
    <name evidence="2" type="ORF">RCL2_000916200</name>
    <name evidence="1" type="ORF">RclHR1_33790001</name>
</gene>
<sequence length="90" mass="10670">MVSDFLLETDERLKLNENKILLYPEVPVKARKFLKFKKNKKGWWITNHLCDQVINYAIPIFEAKYPNAIDIFAFDNNTNYRAMVKDALKC</sequence>
<dbReference type="PANTHER" id="PTHR35871:SF1">
    <property type="entry name" value="CXC1-LIKE CYSTEINE CLUSTER ASSOCIATED WITH KDZ TRANSPOSASES DOMAIN-CONTAINING PROTEIN"/>
    <property type="match status" value="1"/>
</dbReference>
<accession>A0A2Z6S4E2</accession>
<dbReference type="Proteomes" id="UP000615446">
    <property type="component" value="Unassembled WGS sequence"/>
</dbReference>
<dbReference type="OrthoDB" id="2431949at2759"/>
<proteinExistence type="predicted"/>
<comment type="caution">
    <text evidence="1">The sequence shown here is derived from an EMBL/GenBank/DDBJ whole genome shotgun (WGS) entry which is preliminary data.</text>
</comment>
<evidence type="ECO:0000313" key="3">
    <source>
        <dbReference type="Proteomes" id="UP000247702"/>
    </source>
</evidence>
<reference evidence="2" key="2">
    <citation type="submission" date="2019-10" db="EMBL/GenBank/DDBJ databases">
        <title>Conservation and host-specific expression of non-tandemly repeated heterogenous ribosome RNA gene in arbuscular mycorrhizal fungi.</title>
        <authorList>
            <person name="Maeda T."/>
            <person name="Kobayashi Y."/>
            <person name="Nakagawa T."/>
            <person name="Ezawa T."/>
            <person name="Yamaguchi K."/>
            <person name="Bino T."/>
            <person name="Nishimoto Y."/>
            <person name="Shigenobu S."/>
            <person name="Kawaguchi M."/>
        </authorList>
    </citation>
    <scope>NUCLEOTIDE SEQUENCE</scope>
    <source>
        <strain evidence="2">HR1</strain>
    </source>
</reference>
<protein>
    <recommendedName>
        <fullName evidence="4">DDE-1 domain-containing protein</fullName>
    </recommendedName>
</protein>
<organism evidence="1 3">
    <name type="scientific">Rhizophagus clarus</name>
    <dbReference type="NCBI Taxonomy" id="94130"/>
    <lineage>
        <taxon>Eukaryota</taxon>
        <taxon>Fungi</taxon>
        <taxon>Fungi incertae sedis</taxon>
        <taxon>Mucoromycota</taxon>
        <taxon>Glomeromycotina</taxon>
        <taxon>Glomeromycetes</taxon>
        <taxon>Glomerales</taxon>
        <taxon>Glomeraceae</taxon>
        <taxon>Rhizophagus</taxon>
    </lineage>
</organism>
<evidence type="ECO:0000313" key="1">
    <source>
        <dbReference type="EMBL" id="GBB98958.1"/>
    </source>
</evidence>
<dbReference type="EMBL" id="BEXD01002645">
    <property type="protein sequence ID" value="GBB98958.1"/>
    <property type="molecule type" value="Genomic_DNA"/>
</dbReference>
<name>A0A2Z6S4E2_9GLOM</name>
<evidence type="ECO:0008006" key="4">
    <source>
        <dbReference type="Google" id="ProtNLM"/>
    </source>
</evidence>
<dbReference type="EMBL" id="BLAL01000058">
    <property type="protein sequence ID" value="GES81925.1"/>
    <property type="molecule type" value="Genomic_DNA"/>
</dbReference>
<keyword evidence="3" id="KW-1185">Reference proteome</keyword>
<evidence type="ECO:0000313" key="2">
    <source>
        <dbReference type="EMBL" id="GES81925.1"/>
    </source>
</evidence>